<organism evidence="1 2">
    <name type="scientific">Meloidogyne enterolobii</name>
    <name type="common">Root-knot nematode worm</name>
    <name type="synonym">Meloidogyne mayaguensis</name>
    <dbReference type="NCBI Taxonomy" id="390850"/>
    <lineage>
        <taxon>Eukaryota</taxon>
        <taxon>Metazoa</taxon>
        <taxon>Ecdysozoa</taxon>
        <taxon>Nematoda</taxon>
        <taxon>Chromadorea</taxon>
        <taxon>Rhabditida</taxon>
        <taxon>Tylenchina</taxon>
        <taxon>Tylenchomorpha</taxon>
        <taxon>Tylenchoidea</taxon>
        <taxon>Meloidogynidae</taxon>
        <taxon>Meloidogyninae</taxon>
        <taxon>Meloidogyne</taxon>
    </lineage>
</organism>
<proteinExistence type="predicted"/>
<comment type="caution">
    <text evidence="1">The sequence shown here is derived from an EMBL/GenBank/DDBJ whole genome shotgun (WGS) entry which is preliminary data.</text>
</comment>
<keyword evidence="2" id="KW-1185">Reference proteome</keyword>
<sequence length="131" mass="14210">MLKTANASFMLGTSSWREQFIDALTVSAGDDDDEEEEGGDEDEGKTTKLVIREPGEADGLKGEELSITKGKGKQPSKSDYLMHFISVPWKLAFATIPPTDYWGGWACFTVSILMIGLLTAVIGDLASQFVS</sequence>
<gene>
    <name evidence="1" type="ORF">MENTE1834_LOCUS5497</name>
</gene>
<reference evidence="1" key="1">
    <citation type="submission" date="2023-11" db="EMBL/GenBank/DDBJ databases">
        <authorList>
            <person name="Poullet M."/>
        </authorList>
    </citation>
    <scope>NUCLEOTIDE SEQUENCE</scope>
    <source>
        <strain evidence="1">E1834</strain>
    </source>
</reference>
<dbReference type="Proteomes" id="UP001497535">
    <property type="component" value="Unassembled WGS sequence"/>
</dbReference>
<accession>A0ACB0XYW8</accession>
<protein>
    <submittedName>
        <fullName evidence="1">Uncharacterized protein</fullName>
    </submittedName>
</protein>
<name>A0ACB0XYW8_MELEN</name>
<dbReference type="EMBL" id="CAVMJV010000004">
    <property type="protein sequence ID" value="CAK5024433.1"/>
    <property type="molecule type" value="Genomic_DNA"/>
</dbReference>
<evidence type="ECO:0000313" key="2">
    <source>
        <dbReference type="Proteomes" id="UP001497535"/>
    </source>
</evidence>
<evidence type="ECO:0000313" key="1">
    <source>
        <dbReference type="EMBL" id="CAK5024433.1"/>
    </source>
</evidence>